<reference evidence="2 3" key="1">
    <citation type="journal article" date="2010" name="Cell">
        <title>The genome of Naegleria gruberi illuminates early eukaryotic versatility.</title>
        <authorList>
            <person name="Fritz-Laylin L.K."/>
            <person name="Prochnik S.E."/>
            <person name="Ginger M.L."/>
            <person name="Dacks J.B."/>
            <person name="Carpenter M.L."/>
            <person name="Field M.C."/>
            <person name="Kuo A."/>
            <person name="Paredez A."/>
            <person name="Chapman J."/>
            <person name="Pham J."/>
            <person name="Shu S."/>
            <person name="Neupane R."/>
            <person name="Cipriano M."/>
            <person name="Mancuso J."/>
            <person name="Tu H."/>
            <person name="Salamov A."/>
            <person name="Lindquist E."/>
            <person name="Shapiro H."/>
            <person name="Lucas S."/>
            <person name="Grigoriev I.V."/>
            <person name="Cande W.Z."/>
            <person name="Fulton C."/>
            <person name="Rokhsar D.S."/>
            <person name="Dawson S.C."/>
        </authorList>
    </citation>
    <scope>NUCLEOTIDE SEQUENCE [LARGE SCALE GENOMIC DNA]</scope>
    <source>
        <strain evidence="2 3">NEG-M</strain>
    </source>
</reference>
<dbReference type="PROSITE" id="PS50127">
    <property type="entry name" value="UBC_2"/>
    <property type="match status" value="1"/>
</dbReference>
<organism evidence="3">
    <name type="scientific">Naegleria gruberi</name>
    <name type="common">Amoeba</name>
    <dbReference type="NCBI Taxonomy" id="5762"/>
    <lineage>
        <taxon>Eukaryota</taxon>
        <taxon>Discoba</taxon>
        <taxon>Heterolobosea</taxon>
        <taxon>Tetramitia</taxon>
        <taxon>Eutetramitia</taxon>
        <taxon>Vahlkampfiidae</taxon>
        <taxon>Naegleria</taxon>
    </lineage>
</organism>
<keyword evidence="3" id="KW-1185">Reference proteome</keyword>
<dbReference type="RefSeq" id="XP_002681155.1">
    <property type="nucleotide sequence ID" value="XM_002681109.1"/>
</dbReference>
<dbReference type="Proteomes" id="UP000006671">
    <property type="component" value="Unassembled WGS sequence"/>
</dbReference>
<dbReference type="VEuPathDB" id="AmoebaDB:NAEGRDRAFT_5169"/>
<dbReference type="KEGG" id="ngr:NAEGRDRAFT_5169"/>
<dbReference type="AlphaFoldDB" id="D2V3T4"/>
<dbReference type="InParanoid" id="D2V3T4"/>
<evidence type="ECO:0000313" key="3">
    <source>
        <dbReference type="Proteomes" id="UP000006671"/>
    </source>
</evidence>
<dbReference type="InterPro" id="IPR050113">
    <property type="entry name" value="Ub_conjugating_enzyme"/>
</dbReference>
<dbReference type="OrthoDB" id="10249039at2759"/>
<dbReference type="eggNOG" id="KOG0419">
    <property type="taxonomic scope" value="Eukaryota"/>
</dbReference>
<name>D2V3T4_NAEGR</name>
<dbReference type="SUPFAM" id="SSF54495">
    <property type="entry name" value="UBC-like"/>
    <property type="match status" value="1"/>
</dbReference>
<dbReference type="InterPro" id="IPR000608">
    <property type="entry name" value="UBC"/>
</dbReference>
<dbReference type="EMBL" id="GG738851">
    <property type="protein sequence ID" value="EFC48411.1"/>
    <property type="molecule type" value="Genomic_DNA"/>
</dbReference>
<dbReference type="GeneID" id="8848341"/>
<dbReference type="Pfam" id="PF00179">
    <property type="entry name" value="UQ_con"/>
    <property type="match status" value="1"/>
</dbReference>
<dbReference type="Gene3D" id="3.10.110.10">
    <property type="entry name" value="Ubiquitin Conjugating Enzyme"/>
    <property type="match status" value="1"/>
</dbReference>
<accession>D2V3T4</accession>
<dbReference type="CDD" id="cd00195">
    <property type="entry name" value="UBCc_UEV"/>
    <property type="match status" value="1"/>
</dbReference>
<feature type="non-terminal residue" evidence="2">
    <location>
        <position position="1"/>
    </location>
</feature>
<dbReference type="InterPro" id="IPR016135">
    <property type="entry name" value="UBQ-conjugating_enzyme/RWD"/>
</dbReference>
<feature type="domain" description="UBC core" evidence="1">
    <location>
        <begin position="1"/>
        <end position="74"/>
    </location>
</feature>
<proteinExistence type="predicted"/>
<dbReference type="STRING" id="5762.D2V3T4"/>
<feature type="non-terminal residue" evidence="2">
    <location>
        <position position="74"/>
    </location>
</feature>
<sequence>PQEGIWDGRVYNFLIKFPHTYPVEPPKVKCLTPLFHPAIHPNSGEVCLPILLQNEWKSCFVISTILMSIRALLC</sequence>
<evidence type="ECO:0000259" key="1">
    <source>
        <dbReference type="PROSITE" id="PS50127"/>
    </source>
</evidence>
<gene>
    <name evidence="2" type="ORF">NAEGRDRAFT_5169</name>
</gene>
<dbReference type="PANTHER" id="PTHR24067">
    <property type="entry name" value="UBIQUITIN-CONJUGATING ENZYME E2"/>
    <property type="match status" value="1"/>
</dbReference>
<evidence type="ECO:0000313" key="2">
    <source>
        <dbReference type="EMBL" id="EFC48411.1"/>
    </source>
</evidence>
<protein>
    <submittedName>
        <fullName evidence="2">Predicted protein</fullName>
    </submittedName>
</protein>